<feature type="transmembrane region" description="Helical" evidence="1">
    <location>
        <begin position="12"/>
        <end position="32"/>
    </location>
</feature>
<dbReference type="EMBL" id="FZNY01000001">
    <property type="protein sequence ID" value="SNR40356.1"/>
    <property type="molecule type" value="Genomic_DNA"/>
</dbReference>
<name>A0A238W1F7_9FLAO</name>
<accession>A0A238W1F7</accession>
<dbReference type="OrthoDB" id="329514at2"/>
<proteinExistence type="predicted"/>
<protein>
    <recommendedName>
        <fullName evidence="4">50S ribosomal protein L27</fullName>
    </recommendedName>
</protein>
<gene>
    <name evidence="2" type="ORF">SAMN06265376_101599</name>
</gene>
<evidence type="ECO:0008006" key="4">
    <source>
        <dbReference type="Google" id="ProtNLM"/>
    </source>
</evidence>
<organism evidence="2 3">
    <name type="scientific">Dokdonia pacifica</name>
    <dbReference type="NCBI Taxonomy" id="1627892"/>
    <lineage>
        <taxon>Bacteria</taxon>
        <taxon>Pseudomonadati</taxon>
        <taxon>Bacteroidota</taxon>
        <taxon>Flavobacteriia</taxon>
        <taxon>Flavobacteriales</taxon>
        <taxon>Flavobacteriaceae</taxon>
        <taxon>Dokdonia</taxon>
    </lineage>
</organism>
<dbReference type="AlphaFoldDB" id="A0A238W1F7"/>
<feature type="transmembrane region" description="Helical" evidence="1">
    <location>
        <begin position="44"/>
        <end position="70"/>
    </location>
</feature>
<feature type="transmembrane region" description="Helical" evidence="1">
    <location>
        <begin position="120"/>
        <end position="140"/>
    </location>
</feature>
<sequence length="144" mass="16115">MYSTIQFVHSIWAYLVLAILVITTINSLAKFFGKKEYGAKDMRLALFTLITMHLQLLIGLVLFFVSPIGLNAITTNGMGGLSSAARKLAVEHPTLMIIAIVLVTIGYSKHKKQRLSTPKFKKLAIFYTLALIAVLAMIPWNQWF</sequence>
<keyword evidence="1" id="KW-0472">Membrane</keyword>
<evidence type="ECO:0000256" key="1">
    <source>
        <dbReference type="SAM" id="Phobius"/>
    </source>
</evidence>
<evidence type="ECO:0000313" key="3">
    <source>
        <dbReference type="Proteomes" id="UP000198379"/>
    </source>
</evidence>
<keyword evidence="1" id="KW-1133">Transmembrane helix</keyword>
<reference evidence="2 3" key="1">
    <citation type="submission" date="2017-06" db="EMBL/GenBank/DDBJ databases">
        <authorList>
            <person name="Kim H.J."/>
            <person name="Triplett B.A."/>
        </authorList>
    </citation>
    <scope>NUCLEOTIDE SEQUENCE [LARGE SCALE GENOMIC DNA]</scope>
    <source>
        <strain evidence="2 3">DSM 25597</strain>
    </source>
</reference>
<keyword evidence="1" id="KW-0812">Transmembrane</keyword>
<dbReference type="RefSeq" id="WP_089369928.1">
    <property type="nucleotide sequence ID" value="NZ_BMEP01000002.1"/>
</dbReference>
<evidence type="ECO:0000313" key="2">
    <source>
        <dbReference type="EMBL" id="SNR40356.1"/>
    </source>
</evidence>
<keyword evidence="3" id="KW-1185">Reference proteome</keyword>
<feature type="transmembrane region" description="Helical" evidence="1">
    <location>
        <begin position="90"/>
        <end position="108"/>
    </location>
</feature>
<dbReference type="Proteomes" id="UP000198379">
    <property type="component" value="Unassembled WGS sequence"/>
</dbReference>